<dbReference type="EC" id="5.6.2.4" evidence="7"/>
<evidence type="ECO:0000256" key="9">
    <source>
        <dbReference type="PROSITE-ProRule" id="PRU00560"/>
    </source>
</evidence>
<evidence type="ECO:0000313" key="12">
    <source>
        <dbReference type="EMBL" id="SFU90024.1"/>
    </source>
</evidence>
<evidence type="ECO:0000256" key="5">
    <source>
        <dbReference type="ARBA" id="ARBA00023235"/>
    </source>
</evidence>
<protein>
    <recommendedName>
        <fullName evidence="7">DNA 3'-5' helicase</fullName>
        <ecNumber evidence="7">5.6.2.4</ecNumber>
    </recommendedName>
</protein>
<reference evidence="13" key="1">
    <citation type="submission" date="2016-10" db="EMBL/GenBank/DDBJ databases">
        <authorList>
            <person name="Varghese N."/>
        </authorList>
    </citation>
    <scope>NUCLEOTIDE SEQUENCE [LARGE SCALE GENOMIC DNA]</scope>
    <source>
        <strain evidence="13">DSM 18820</strain>
    </source>
</reference>
<dbReference type="InterPro" id="IPR014017">
    <property type="entry name" value="DNA_helicase_UvrD-like_C"/>
</dbReference>
<dbReference type="GO" id="GO:0005524">
    <property type="term" value="F:ATP binding"/>
    <property type="evidence" value="ECO:0007669"/>
    <property type="project" value="UniProtKB-UniRule"/>
</dbReference>
<keyword evidence="2 9" id="KW-0378">Hydrolase</keyword>
<dbReference type="PROSITE" id="PS51194">
    <property type="entry name" value="HELICASE_CTER"/>
    <property type="match status" value="1"/>
</dbReference>
<evidence type="ECO:0000256" key="7">
    <source>
        <dbReference type="ARBA" id="ARBA00034808"/>
    </source>
</evidence>
<gene>
    <name evidence="12" type="ORF">SAMN04487941_3167</name>
</gene>
<dbReference type="CDD" id="cd17932">
    <property type="entry name" value="DEXQc_UvrD"/>
    <property type="match status" value="1"/>
</dbReference>
<comment type="catalytic activity">
    <reaction evidence="8">
        <text>ATP + H2O = ADP + phosphate + H(+)</text>
        <dbReference type="Rhea" id="RHEA:13065"/>
        <dbReference type="ChEBI" id="CHEBI:15377"/>
        <dbReference type="ChEBI" id="CHEBI:15378"/>
        <dbReference type="ChEBI" id="CHEBI:30616"/>
        <dbReference type="ChEBI" id="CHEBI:43474"/>
        <dbReference type="ChEBI" id="CHEBI:456216"/>
        <dbReference type="EC" id="5.6.2.4"/>
    </reaction>
</comment>
<feature type="domain" description="UvrD-like helicase ATP-binding" evidence="11">
    <location>
        <begin position="657"/>
        <end position="1016"/>
    </location>
</feature>
<sequence length="1288" mass="149158">MIERLNDQVAYNPVREHISIGFQLVQDKEQRIETIVEDLLNQEFDPVLSRVLVFVRTRKLAEEATEELIDFLSKKEVAWADKVGLFHAGMDSSDREINYEDFEAGRKVILVATKAFGMGMDIKNIHYIYHLSPSSTFEDFLQEVGRAGRDKAELQKAGFSEEKPIRAKCVMTKSDFRSLQDLNHKGSVSWNNIKLVQRTLFEYIGKFRKVNPDPENPFPLPFDLLNSYPQFEDEFDRDTLFRLSLYWLERLNRVRLGLFTPAFLPIKILKQSTIAPNVLDVEERSSLQNFISFIKSYQSAKFPEGESVAIPMEEIRRITGKKRNSELFKFLFRAQKAGAISIERTVTLEPTKTRASELEKWTSYNGAPTLEAVFNLAEKILTSVRPCEQMSFSGDYLDQISRHTIDEYFSKRRIFWKEYKKNGEEIPVEEIAKNLRNDFIAKRAKFAFKIISMLPGMRHRSIIEAKEDRKKPEVVQLVYNGNSEKNACLPELIEFKSKLQALISHVGPMFFRENVKVFNYADLVLKLGLEGDDHEYLRDLIFISKGLGYLKGEGSFIPMGIELFIDDTSDIDERDRASKDYQVFQEFEEGVQMKELRLLSLECLSTLNKDQQDAFIKKYFSCSSSSDLVSLLEEHFGEDHENLKAFRKEALFKAEEKLNNEQRAVYDAPIDSNLQVIAGPGSGKTHTLTLRVAKLIQKEQISPEQILVLAYNRAVVVELKDRLNRLFKDLGYAKLISRLKVFNFHQFCLHCLDNNLDRSNFDSWVPAFIKELEQNPGRISQKLGQIKYVFVDEFQDITNERLKLLEKIANPGKTKICVIGDPNQSIYGYDRVKEGGAMSPRPYYDKFKQSYQPKELSLSTNYRSYPNILTAAKELISKNTSEFGIPELVANRIPEIDRDYCEIFNFRETKVSWRDKLLELLNEEYEQGKQYRQIAVMYRSNEEVFKSFNDLQNMGLQGVRVRIQGASTSPFRSREFFHFVQSLELKSKEILPSSFIHDFEQEKSKVIRSNSNWDSYLINLFHCLLKEFQVEKSDESTYQDLTDFIEDVSGKDDGHFSKIFDKHINDIDAAQSVREVVITTMHKVKGVEFDAVIIPPSFSDFASREDTNSGRFKELVEEERRLLYVAYTRARYRLVVIKFDRELAIDDSRSFVFSADVRQRLGVVVPQQIDKLFISWGAKEFNNSTFKLINDKVSVGDPVELIKDNFGGWEVRWRNIQIGKLKSNQLSHTIQHNTLKGFNISSIVYYTHAESMDYDERHGTSYTKNSWGPSAVARGYIYLVDFSGYGQA</sequence>
<keyword evidence="3 9" id="KW-0347">Helicase</keyword>
<keyword evidence="1 9" id="KW-0547">Nucleotide-binding</keyword>
<dbReference type="Proteomes" id="UP000182491">
    <property type="component" value="Unassembled WGS sequence"/>
</dbReference>
<dbReference type="RefSeq" id="WP_068836928.1">
    <property type="nucleotide sequence ID" value="NZ_BMXC01000004.1"/>
</dbReference>
<dbReference type="PROSITE" id="PS51198">
    <property type="entry name" value="UVRD_HELICASE_ATP_BIND"/>
    <property type="match status" value="1"/>
</dbReference>
<dbReference type="Pfam" id="PF00580">
    <property type="entry name" value="UvrD-helicase"/>
    <property type="match status" value="1"/>
</dbReference>
<feature type="domain" description="Helicase C-terminal" evidence="10">
    <location>
        <begin position="39"/>
        <end position="201"/>
    </location>
</feature>
<dbReference type="PANTHER" id="PTHR11070">
    <property type="entry name" value="UVRD / RECB / PCRA DNA HELICASE FAMILY MEMBER"/>
    <property type="match status" value="1"/>
</dbReference>
<keyword evidence="13" id="KW-1185">Reference proteome</keyword>
<dbReference type="Gene3D" id="3.40.50.300">
    <property type="entry name" value="P-loop containing nucleotide triphosphate hydrolases"/>
    <property type="match status" value="4"/>
</dbReference>
<dbReference type="Pfam" id="PF00271">
    <property type="entry name" value="Helicase_C"/>
    <property type="match status" value="1"/>
</dbReference>
<dbReference type="PANTHER" id="PTHR11070:SF17">
    <property type="entry name" value="DNA HELICASE IV"/>
    <property type="match status" value="1"/>
</dbReference>
<name>A0A1I7JY04_9BACT</name>
<dbReference type="GO" id="GO:0000725">
    <property type="term" value="P:recombinational repair"/>
    <property type="evidence" value="ECO:0007669"/>
    <property type="project" value="TreeGrafter"/>
</dbReference>
<evidence type="ECO:0000256" key="2">
    <source>
        <dbReference type="ARBA" id="ARBA00022801"/>
    </source>
</evidence>
<feature type="binding site" evidence="9">
    <location>
        <begin position="678"/>
        <end position="685"/>
    </location>
    <ligand>
        <name>ATP</name>
        <dbReference type="ChEBI" id="CHEBI:30616"/>
    </ligand>
</feature>
<organism evidence="12 13">
    <name type="scientific">Pontibacter akesuensis</name>
    <dbReference type="NCBI Taxonomy" id="388950"/>
    <lineage>
        <taxon>Bacteria</taxon>
        <taxon>Pseudomonadati</taxon>
        <taxon>Bacteroidota</taxon>
        <taxon>Cytophagia</taxon>
        <taxon>Cytophagales</taxon>
        <taxon>Hymenobacteraceae</taxon>
        <taxon>Pontibacter</taxon>
    </lineage>
</organism>
<dbReference type="InterPro" id="IPR014016">
    <property type="entry name" value="UvrD-like_ATP-bd"/>
</dbReference>
<evidence type="ECO:0000256" key="8">
    <source>
        <dbReference type="ARBA" id="ARBA00048988"/>
    </source>
</evidence>
<dbReference type="STRING" id="388950.GCA_001611675_00748"/>
<evidence type="ECO:0000313" key="13">
    <source>
        <dbReference type="Proteomes" id="UP000182491"/>
    </source>
</evidence>
<evidence type="ECO:0000259" key="11">
    <source>
        <dbReference type="PROSITE" id="PS51198"/>
    </source>
</evidence>
<dbReference type="EMBL" id="FPCA01000004">
    <property type="protein sequence ID" value="SFU90024.1"/>
    <property type="molecule type" value="Genomic_DNA"/>
</dbReference>
<dbReference type="OrthoDB" id="9763310at2"/>
<dbReference type="GO" id="GO:0003677">
    <property type="term" value="F:DNA binding"/>
    <property type="evidence" value="ECO:0007669"/>
    <property type="project" value="InterPro"/>
</dbReference>
<proteinExistence type="predicted"/>
<keyword evidence="4 9" id="KW-0067">ATP-binding</keyword>
<dbReference type="InterPro" id="IPR001650">
    <property type="entry name" value="Helicase_C-like"/>
</dbReference>
<dbReference type="GO" id="GO:0043138">
    <property type="term" value="F:3'-5' DNA helicase activity"/>
    <property type="evidence" value="ECO:0007669"/>
    <property type="project" value="UniProtKB-EC"/>
</dbReference>
<accession>A0A1I7JY04</accession>
<dbReference type="InterPro" id="IPR027417">
    <property type="entry name" value="P-loop_NTPase"/>
</dbReference>
<dbReference type="InterPro" id="IPR000212">
    <property type="entry name" value="DNA_helicase_UvrD/REP"/>
</dbReference>
<evidence type="ECO:0000259" key="10">
    <source>
        <dbReference type="PROSITE" id="PS51194"/>
    </source>
</evidence>
<evidence type="ECO:0000256" key="6">
    <source>
        <dbReference type="ARBA" id="ARBA00034617"/>
    </source>
</evidence>
<evidence type="ECO:0000256" key="3">
    <source>
        <dbReference type="ARBA" id="ARBA00022806"/>
    </source>
</evidence>
<dbReference type="Pfam" id="PF13361">
    <property type="entry name" value="UvrD_C"/>
    <property type="match status" value="2"/>
</dbReference>
<keyword evidence="5" id="KW-0413">Isomerase</keyword>
<dbReference type="SUPFAM" id="SSF52540">
    <property type="entry name" value="P-loop containing nucleoside triphosphate hydrolases"/>
    <property type="match status" value="2"/>
</dbReference>
<comment type="catalytic activity">
    <reaction evidence="6">
        <text>Couples ATP hydrolysis with the unwinding of duplex DNA by translocating in the 3'-5' direction.</text>
        <dbReference type="EC" id="5.6.2.4"/>
    </reaction>
</comment>
<evidence type="ECO:0000256" key="1">
    <source>
        <dbReference type="ARBA" id="ARBA00022741"/>
    </source>
</evidence>
<dbReference type="GO" id="GO:0016887">
    <property type="term" value="F:ATP hydrolysis activity"/>
    <property type="evidence" value="ECO:0007669"/>
    <property type="project" value="RHEA"/>
</dbReference>
<dbReference type="SMART" id="SM00490">
    <property type="entry name" value="HELICc"/>
    <property type="match status" value="1"/>
</dbReference>
<evidence type="ECO:0000256" key="4">
    <source>
        <dbReference type="ARBA" id="ARBA00022840"/>
    </source>
</evidence>